<feature type="transmembrane region" description="Helical" evidence="1">
    <location>
        <begin position="115"/>
        <end position="139"/>
    </location>
</feature>
<dbReference type="Proteomes" id="UP001209318">
    <property type="component" value="Unassembled WGS sequence"/>
</dbReference>
<organism evidence="2 3">
    <name type="scientific">Perspicuibacillus lycopersici</name>
    <dbReference type="NCBI Taxonomy" id="1325689"/>
    <lineage>
        <taxon>Bacteria</taxon>
        <taxon>Bacillati</taxon>
        <taxon>Bacillota</taxon>
        <taxon>Bacilli</taxon>
        <taxon>Bacillales</taxon>
        <taxon>Bacillaceae</taxon>
        <taxon>Perspicuibacillus</taxon>
    </lineage>
</organism>
<evidence type="ECO:0000256" key="1">
    <source>
        <dbReference type="SAM" id="Phobius"/>
    </source>
</evidence>
<gene>
    <name evidence="2" type="ORF">OEV98_13775</name>
</gene>
<sequence length="331" mass="38715">MQIDLVTNILFGVSGGLLSLVGLIAIFVTLNTQYNIEKAREVLWKLRETYQFYDYKNIEKNYGKINWLLVQYGKFIKLDPPIKLSINIGIWTIFIVGIAWFIFLLLMGGQFTNPILLGFVWILVTISLVILSRFIYLLVKLKDISSFVNIPSSINMEDATHRLENNFYSESLSIAELALMDSKFTLNYFNNEPSHMNLYIYSMRNIQYLTCNYNFSTDQGYKKIKYYYTRKEMNIPKDWENEQVLKTDLSDVSLIVQLKKQDLSDISLENLSSITIELEMKLLDGTLIKNIYIQDITEEDKLTGIVDIYPFYRPMIQYHFSDDPIEMKEAL</sequence>
<evidence type="ECO:0000313" key="2">
    <source>
        <dbReference type="EMBL" id="MCU9614608.1"/>
    </source>
</evidence>
<keyword evidence="1" id="KW-1133">Transmembrane helix</keyword>
<reference evidence="2" key="1">
    <citation type="submission" date="2022-10" db="EMBL/GenBank/DDBJ databases">
        <title>Description of Fervidibacillus gen. nov. in the family Fervidibacillaceae fam. nov. with two species, Fervidibacillus albus sp. nov., and Fervidibacillus halotolerans sp. nov., isolated from tidal flat sediments.</title>
        <authorList>
            <person name="Kwon K.K."/>
            <person name="Yang S.-H."/>
        </authorList>
    </citation>
    <scope>NUCLEOTIDE SEQUENCE</scope>
    <source>
        <strain evidence="2">JCM 19140</strain>
    </source>
</reference>
<comment type="caution">
    <text evidence="2">The sequence shown here is derived from an EMBL/GenBank/DDBJ whole genome shotgun (WGS) entry which is preliminary data.</text>
</comment>
<evidence type="ECO:0000313" key="3">
    <source>
        <dbReference type="Proteomes" id="UP001209318"/>
    </source>
</evidence>
<dbReference type="RefSeq" id="WP_263073907.1">
    <property type="nucleotide sequence ID" value="NZ_JAOUSF010000004.1"/>
</dbReference>
<keyword evidence="1" id="KW-0812">Transmembrane</keyword>
<keyword evidence="3" id="KW-1185">Reference proteome</keyword>
<keyword evidence="1" id="KW-0472">Membrane</keyword>
<feature type="transmembrane region" description="Helical" evidence="1">
    <location>
        <begin position="6"/>
        <end position="30"/>
    </location>
</feature>
<dbReference type="EMBL" id="JAOUSF010000004">
    <property type="protein sequence ID" value="MCU9614608.1"/>
    <property type="molecule type" value="Genomic_DNA"/>
</dbReference>
<proteinExistence type="predicted"/>
<feature type="transmembrane region" description="Helical" evidence="1">
    <location>
        <begin position="84"/>
        <end position="109"/>
    </location>
</feature>
<name>A0AAE3LTW2_9BACI</name>
<protein>
    <submittedName>
        <fullName evidence="2">Uncharacterized protein</fullName>
    </submittedName>
</protein>
<dbReference type="AlphaFoldDB" id="A0AAE3LTW2"/>
<accession>A0AAE3LTW2</accession>